<dbReference type="EMBL" id="JAUSUW010000001">
    <property type="protein sequence ID" value="MDQ0419395.1"/>
    <property type="molecule type" value="Genomic_DNA"/>
</dbReference>
<proteinExistence type="predicted"/>
<reference evidence="2 3" key="1">
    <citation type="submission" date="2023-07" db="EMBL/GenBank/DDBJ databases">
        <title>Genomic Encyclopedia of Type Strains, Phase IV (KMG-IV): sequencing the most valuable type-strain genomes for metagenomic binning, comparative biology and taxonomic classification.</title>
        <authorList>
            <person name="Goeker M."/>
        </authorList>
    </citation>
    <scope>NUCLEOTIDE SEQUENCE [LARGE SCALE GENOMIC DNA]</scope>
    <source>
        <strain evidence="2 3">DSM 1111</strain>
    </source>
</reference>
<dbReference type="SUPFAM" id="SSF52799">
    <property type="entry name" value="(Phosphotyrosine protein) phosphatases II"/>
    <property type="match status" value="1"/>
</dbReference>
<dbReference type="Gene3D" id="3.90.190.10">
    <property type="entry name" value="Protein tyrosine phosphatase superfamily"/>
    <property type="match status" value="1"/>
</dbReference>
<dbReference type="InterPro" id="IPR005939">
    <property type="entry name" value="BLH_phosphatase-like"/>
</dbReference>
<organism evidence="2 3">
    <name type="scientific">Peteryoungia aggregata LMG 23059</name>
    <dbReference type="NCBI Taxonomy" id="1368425"/>
    <lineage>
        <taxon>Bacteria</taxon>
        <taxon>Pseudomonadati</taxon>
        <taxon>Pseudomonadota</taxon>
        <taxon>Alphaproteobacteria</taxon>
        <taxon>Hyphomicrobiales</taxon>
        <taxon>Rhizobiaceae</taxon>
        <taxon>Peteryoungia</taxon>
    </lineage>
</organism>
<dbReference type="Proteomes" id="UP001238496">
    <property type="component" value="Unassembled WGS sequence"/>
</dbReference>
<comment type="caution">
    <text evidence="2">The sequence shown here is derived from an EMBL/GenBank/DDBJ whole genome shotgun (WGS) entry which is preliminary data.</text>
</comment>
<gene>
    <name evidence="2" type="ORF">J2045_000405</name>
</gene>
<protein>
    <submittedName>
        <fullName evidence="2">Sulfide:quinone oxidoreductase</fullName>
        <ecNumber evidence="2">1.8.5.-</ecNumber>
    </submittedName>
</protein>
<evidence type="ECO:0000313" key="2">
    <source>
        <dbReference type="EMBL" id="MDQ0419395.1"/>
    </source>
</evidence>
<evidence type="ECO:0000259" key="1">
    <source>
        <dbReference type="Pfam" id="PF04273"/>
    </source>
</evidence>
<name>A0ABU0G3V6_9HYPH</name>
<keyword evidence="2" id="KW-0560">Oxidoreductase</keyword>
<accession>A0ABU0G3V6</accession>
<dbReference type="EC" id="1.8.5.-" evidence="2"/>
<evidence type="ECO:0000313" key="3">
    <source>
        <dbReference type="Proteomes" id="UP001238496"/>
    </source>
</evidence>
<dbReference type="RefSeq" id="WP_307368758.1">
    <property type="nucleotide sequence ID" value="NZ_JAUSUW010000001.1"/>
</dbReference>
<dbReference type="InterPro" id="IPR029021">
    <property type="entry name" value="Prot-tyrosine_phosphatase-like"/>
</dbReference>
<dbReference type="Pfam" id="PF04273">
    <property type="entry name" value="BLH_phosphatase"/>
    <property type="match status" value="1"/>
</dbReference>
<dbReference type="GO" id="GO:0016491">
    <property type="term" value="F:oxidoreductase activity"/>
    <property type="evidence" value="ECO:0007669"/>
    <property type="project" value="UniProtKB-KW"/>
</dbReference>
<feature type="domain" description="Beta-lactamase hydrolase-like protein phosphatase-like" evidence="1">
    <location>
        <begin position="3"/>
        <end position="107"/>
    </location>
</feature>
<dbReference type="NCBIfam" id="TIGR01244">
    <property type="entry name" value="TIGR01244 family sulfur transferase"/>
    <property type="match status" value="1"/>
</dbReference>
<keyword evidence="3" id="KW-1185">Reference proteome</keyword>
<sequence>MSIRSIDPSFHVAGQIQPSHLKEIADLGFKTVICMRPDREGFRQPSFEEVAKAAQEAGIEAHYLPVVPGSFSFDQALRLKDLLKLQSGPVLAYCASGQRCATAYEMAKRA</sequence>